<gene>
    <name evidence="1" type="ORF">WISP_134811</name>
</gene>
<reference evidence="1" key="1">
    <citation type="submission" date="2019-10" db="EMBL/GenBank/DDBJ databases">
        <authorList>
            <person name="Soares A.E.R."/>
            <person name="Aleixo A."/>
            <person name="Schneider P."/>
            <person name="Miyaki C.Y."/>
            <person name="Schneider M.P."/>
            <person name="Mello C."/>
            <person name="Vasconcelos A.T.R."/>
        </authorList>
    </citation>
    <scope>NUCLEOTIDE SEQUENCE</scope>
    <source>
        <tissue evidence="1">Muscle</tissue>
    </source>
</reference>
<dbReference type="PANTHER" id="PTHR33395">
    <property type="entry name" value="TRANSCRIPTASE, PUTATIVE-RELATED-RELATED"/>
    <property type="match status" value="1"/>
</dbReference>
<protein>
    <submittedName>
        <fullName evidence="1">Uncharacterized protein</fullName>
    </submittedName>
</protein>
<dbReference type="Proteomes" id="UP001145742">
    <property type="component" value="Unassembled WGS sequence"/>
</dbReference>
<name>A0ABQ9CUN2_9PASS</name>
<accession>A0ABQ9CUN2</accession>
<organism evidence="1 2">
    <name type="scientific">Willisornis vidua</name>
    <name type="common">Xingu scale-backed antbird</name>
    <dbReference type="NCBI Taxonomy" id="1566151"/>
    <lineage>
        <taxon>Eukaryota</taxon>
        <taxon>Metazoa</taxon>
        <taxon>Chordata</taxon>
        <taxon>Craniata</taxon>
        <taxon>Vertebrata</taxon>
        <taxon>Euteleostomi</taxon>
        <taxon>Archelosauria</taxon>
        <taxon>Archosauria</taxon>
        <taxon>Dinosauria</taxon>
        <taxon>Saurischia</taxon>
        <taxon>Theropoda</taxon>
        <taxon>Coelurosauria</taxon>
        <taxon>Aves</taxon>
        <taxon>Neognathae</taxon>
        <taxon>Neoaves</taxon>
        <taxon>Telluraves</taxon>
        <taxon>Australaves</taxon>
        <taxon>Passeriformes</taxon>
        <taxon>Thamnophilidae</taxon>
        <taxon>Willisornis</taxon>
    </lineage>
</organism>
<proteinExistence type="predicted"/>
<comment type="caution">
    <text evidence="1">The sequence shown here is derived from an EMBL/GenBank/DDBJ whole genome shotgun (WGS) entry which is preliminary data.</text>
</comment>
<dbReference type="EMBL" id="WHWB01034669">
    <property type="protein sequence ID" value="KAJ7406272.1"/>
    <property type="molecule type" value="Genomic_DNA"/>
</dbReference>
<dbReference type="PANTHER" id="PTHR33395:SF22">
    <property type="entry name" value="REVERSE TRANSCRIPTASE DOMAIN-CONTAINING PROTEIN"/>
    <property type="match status" value="1"/>
</dbReference>
<evidence type="ECO:0000313" key="1">
    <source>
        <dbReference type="EMBL" id="KAJ7406272.1"/>
    </source>
</evidence>
<sequence length="192" mass="21447">MAPVRGVAGQVFVLDFLKSETDLYGQWKEYFDFSCERQCRKNFSPLQDEDGHFKGKAEMCSAFFASIFNTEDGQGMTQCPELEDHDKLPAGHCSLCGLVGFIQDHSKELADIVVRPLSMIFEWSWESAGIPVDWNLANVPIFKTGHKGGPGNYRPVSFTSVMGKSMEKIILEVIEKHLKDNAGIGQSQYEAS</sequence>
<evidence type="ECO:0000313" key="2">
    <source>
        <dbReference type="Proteomes" id="UP001145742"/>
    </source>
</evidence>
<keyword evidence="2" id="KW-1185">Reference proteome</keyword>